<feature type="compositionally biased region" description="Basic and acidic residues" evidence="6">
    <location>
        <begin position="38"/>
        <end position="47"/>
    </location>
</feature>
<protein>
    <submittedName>
        <fullName evidence="8">Gamma-gliadin B</fullName>
    </submittedName>
</protein>
<evidence type="ECO:0000256" key="2">
    <source>
        <dbReference type="ARBA" id="ARBA00023015"/>
    </source>
</evidence>
<keyword evidence="4" id="KW-0804">Transcription</keyword>
<accession>A0A9R0IM54</accession>
<feature type="compositionally biased region" description="Pro residues" evidence="6">
    <location>
        <begin position="97"/>
        <end position="121"/>
    </location>
</feature>
<dbReference type="Proteomes" id="UP000813463">
    <property type="component" value="Chromosome 6"/>
</dbReference>
<sequence>MEDSNSYLTIEDFKDRDLSKLEKADPLDWLCIAVEKASEKLENEQKNKPCTNTTSSMVMSQQRPHPFVPHQSQTSTNRHRIPADHLSYQPQSQGPQPRGPQGPQPRVPQPRGPQPQVPQPRVPQQQSPQPRVSHPRGPQLEEPLPDEYVQKIRYMNGYDTSLVIAKPLTNSDVSRDQSRMSMPIRQCNEVDLSSVGKGVNVKVIKQDDKNNLDIVNVMFGKYNDSYVFNKNWYSDFVKTKNGKGILEKGDKVQVWSFRIPTIMPSNPNGVVHDRMNDKYGFAIVKLSKINS</sequence>
<evidence type="ECO:0000313" key="7">
    <source>
        <dbReference type="Proteomes" id="UP000813463"/>
    </source>
</evidence>
<dbReference type="InterPro" id="IPR005508">
    <property type="entry name" value="At2g31720-like"/>
</dbReference>
<dbReference type="OrthoDB" id="1090008at2759"/>
<dbReference type="PANTHER" id="PTHR31541:SF25">
    <property type="entry name" value="GAMMA-GLIADIN B"/>
    <property type="match status" value="1"/>
</dbReference>
<evidence type="ECO:0000256" key="6">
    <source>
        <dbReference type="SAM" id="MobiDB-lite"/>
    </source>
</evidence>
<keyword evidence="3" id="KW-0238">DNA-binding</keyword>
<gene>
    <name evidence="8" type="primary">LOC110790581</name>
</gene>
<feature type="compositionally biased region" description="Low complexity" evidence="6">
    <location>
        <begin position="122"/>
        <end position="132"/>
    </location>
</feature>
<reference evidence="8" key="2">
    <citation type="submission" date="2025-08" db="UniProtKB">
        <authorList>
            <consortium name="RefSeq"/>
        </authorList>
    </citation>
    <scope>IDENTIFICATION</scope>
    <source>
        <tissue evidence="8">Leaf</tissue>
    </source>
</reference>
<evidence type="ECO:0000256" key="5">
    <source>
        <dbReference type="ARBA" id="ARBA00023242"/>
    </source>
</evidence>
<dbReference type="RefSeq" id="XP_021851060.1">
    <property type="nucleotide sequence ID" value="XM_021995368.2"/>
</dbReference>
<dbReference type="GeneID" id="110790581"/>
<evidence type="ECO:0000256" key="3">
    <source>
        <dbReference type="ARBA" id="ARBA00023125"/>
    </source>
</evidence>
<dbReference type="GO" id="GO:0005634">
    <property type="term" value="C:nucleus"/>
    <property type="evidence" value="ECO:0007669"/>
    <property type="project" value="UniProtKB-SubCell"/>
</dbReference>
<keyword evidence="2" id="KW-0805">Transcription regulation</keyword>
<feature type="region of interest" description="Disordered" evidence="6">
    <location>
        <begin position="38"/>
        <end position="144"/>
    </location>
</feature>
<keyword evidence="7" id="KW-1185">Reference proteome</keyword>
<dbReference type="PANTHER" id="PTHR31541">
    <property type="entry name" value="B3 DOMAIN PLANT PROTEIN-RELATED"/>
    <property type="match status" value="1"/>
</dbReference>
<evidence type="ECO:0000256" key="4">
    <source>
        <dbReference type="ARBA" id="ARBA00023163"/>
    </source>
</evidence>
<dbReference type="GO" id="GO:0003677">
    <property type="term" value="F:DNA binding"/>
    <property type="evidence" value="ECO:0007669"/>
    <property type="project" value="UniProtKB-KW"/>
</dbReference>
<evidence type="ECO:0000256" key="1">
    <source>
        <dbReference type="ARBA" id="ARBA00004123"/>
    </source>
</evidence>
<organism evidence="7 8">
    <name type="scientific">Spinacia oleracea</name>
    <name type="common">Spinach</name>
    <dbReference type="NCBI Taxonomy" id="3562"/>
    <lineage>
        <taxon>Eukaryota</taxon>
        <taxon>Viridiplantae</taxon>
        <taxon>Streptophyta</taxon>
        <taxon>Embryophyta</taxon>
        <taxon>Tracheophyta</taxon>
        <taxon>Spermatophyta</taxon>
        <taxon>Magnoliopsida</taxon>
        <taxon>eudicotyledons</taxon>
        <taxon>Gunneridae</taxon>
        <taxon>Pentapetalae</taxon>
        <taxon>Caryophyllales</taxon>
        <taxon>Chenopodiaceae</taxon>
        <taxon>Chenopodioideae</taxon>
        <taxon>Anserineae</taxon>
        <taxon>Spinacia</taxon>
    </lineage>
</organism>
<evidence type="ECO:0000313" key="8">
    <source>
        <dbReference type="RefSeq" id="XP_021851060.1"/>
    </source>
</evidence>
<dbReference type="SUPFAM" id="SSF101936">
    <property type="entry name" value="DNA-binding pseudobarrel domain"/>
    <property type="match status" value="1"/>
</dbReference>
<keyword evidence="5" id="KW-0539">Nucleus</keyword>
<dbReference type="InterPro" id="IPR015300">
    <property type="entry name" value="DNA-bd_pseudobarrel_sf"/>
</dbReference>
<name>A0A9R0IM54_SPIOL</name>
<reference evidence="7" key="1">
    <citation type="journal article" date="2021" name="Nat. Commun.">
        <title>Genomic analyses provide insights into spinach domestication and the genetic basis of agronomic traits.</title>
        <authorList>
            <person name="Cai X."/>
            <person name="Sun X."/>
            <person name="Xu C."/>
            <person name="Sun H."/>
            <person name="Wang X."/>
            <person name="Ge C."/>
            <person name="Zhang Z."/>
            <person name="Wang Q."/>
            <person name="Fei Z."/>
            <person name="Jiao C."/>
            <person name="Wang Q."/>
        </authorList>
    </citation>
    <scope>NUCLEOTIDE SEQUENCE [LARGE SCALE GENOMIC DNA]</scope>
    <source>
        <strain evidence="7">cv. Varoflay</strain>
    </source>
</reference>
<proteinExistence type="predicted"/>
<dbReference type="KEGG" id="soe:110790581"/>
<dbReference type="Gene3D" id="2.40.330.10">
    <property type="entry name" value="DNA-binding pseudobarrel domain"/>
    <property type="match status" value="1"/>
</dbReference>
<comment type="subcellular location">
    <subcellularLocation>
        <location evidence="1">Nucleus</location>
    </subcellularLocation>
</comment>
<dbReference type="AlphaFoldDB" id="A0A9R0IM54"/>
<feature type="compositionally biased region" description="Polar residues" evidence="6">
    <location>
        <begin position="48"/>
        <end position="63"/>
    </location>
</feature>